<protein>
    <submittedName>
        <fullName evidence="3">Nucleoside recognition protein</fullName>
    </submittedName>
</protein>
<dbReference type="NCBIfam" id="NF007811">
    <property type="entry name" value="PRK10519.1"/>
    <property type="match status" value="1"/>
</dbReference>
<dbReference type="PATRIC" id="fig|1403945.3.peg.207"/>
<sequence>MNNKDTQSKNPFDVFVIGARKGWNIAVNNMIPNVLMAFAIAHILDLLGVLNFMSVIFGPVMGIFGLPGQAVMALLTAWLSLSAGVGMAVSLAGQGLLNGTHLTILLPAMVLMGSQLQYMGRLLAVADVKKKYWPLLMLTSILNAVIAMFIMRILA</sequence>
<dbReference type="Proteomes" id="UP000018840">
    <property type="component" value="Unassembled WGS sequence"/>
</dbReference>
<keyword evidence="1" id="KW-0812">Transmembrane</keyword>
<keyword evidence="1" id="KW-1133">Transmembrane helix</keyword>
<organism evidence="3 4">
    <name type="scientific">Negativicoccus succinicivorans DORA_17_25</name>
    <dbReference type="NCBI Taxonomy" id="1403945"/>
    <lineage>
        <taxon>Bacteria</taxon>
        <taxon>Bacillati</taxon>
        <taxon>Bacillota</taxon>
        <taxon>Negativicutes</taxon>
        <taxon>Veillonellales</taxon>
        <taxon>Veillonellaceae</taxon>
        <taxon>Negativicoccus</taxon>
    </lineage>
</organism>
<comment type="caution">
    <text evidence="3">The sequence shown here is derived from an EMBL/GenBank/DDBJ whole genome shotgun (WGS) entry which is preliminary data.</text>
</comment>
<dbReference type="AlphaFoldDB" id="W1U554"/>
<evidence type="ECO:0000313" key="3">
    <source>
        <dbReference type="EMBL" id="ETI88932.1"/>
    </source>
</evidence>
<name>W1U554_9FIRM</name>
<dbReference type="PANTHER" id="PTHR35793">
    <property type="entry name" value="INNER MEMBRANE PROTEIN YJIG"/>
    <property type="match status" value="1"/>
</dbReference>
<evidence type="ECO:0000256" key="1">
    <source>
        <dbReference type="SAM" id="Phobius"/>
    </source>
</evidence>
<evidence type="ECO:0000313" key="4">
    <source>
        <dbReference type="Proteomes" id="UP000018840"/>
    </source>
</evidence>
<feature type="domain" description="Nucleoside transporter/FeoB GTPase Gate" evidence="2">
    <location>
        <begin position="29"/>
        <end position="118"/>
    </location>
</feature>
<accession>W1U554</accession>
<dbReference type="RefSeq" id="WP_024047976.1">
    <property type="nucleotide sequence ID" value="NZ_AZMC01000180.1"/>
</dbReference>
<dbReference type="InterPro" id="IPR011642">
    <property type="entry name" value="Gate_dom"/>
</dbReference>
<dbReference type="InterPro" id="IPR052549">
    <property type="entry name" value="SpmB"/>
</dbReference>
<dbReference type="GO" id="GO:0005886">
    <property type="term" value="C:plasma membrane"/>
    <property type="evidence" value="ECO:0007669"/>
    <property type="project" value="TreeGrafter"/>
</dbReference>
<keyword evidence="1" id="KW-0472">Membrane</keyword>
<feature type="transmembrane region" description="Helical" evidence="1">
    <location>
        <begin position="99"/>
        <end position="120"/>
    </location>
</feature>
<proteinExistence type="predicted"/>
<feature type="transmembrane region" description="Helical" evidence="1">
    <location>
        <begin position="132"/>
        <end position="154"/>
    </location>
</feature>
<evidence type="ECO:0000259" key="2">
    <source>
        <dbReference type="Pfam" id="PF07670"/>
    </source>
</evidence>
<dbReference type="EMBL" id="AZMC01000180">
    <property type="protein sequence ID" value="ETI88932.1"/>
    <property type="molecule type" value="Genomic_DNA"/>
</dbReference>
<reference evidence="3" key="1">
    <citation type="submission" date="2013-12" db="EMBL/GenBank/DDBJ databases">
        <title>A Varibaculum cambriense genome reconstructed from a premature infant gut community with otherwise low bacterial novelty that shifts toward anaerobic metabolism during the third week of life.</title>
        <authorList>
            <person name="Brown C.T."/>
            <person name="Sharon I."/>
            <person name="Thomas B.C."/>
            <person name="Castelle C.J."/>
            <person name="Morowitz M.J."/>
            <person name="Banfield J.F."/>
        </authorList>
    </citation>
    <scope>NUCLEOTIDE SEQUENCE [LARGE SCALE GENOMIC DNA]</scope>
</reference>
<dbReference type="PANTHER" id="PTHR35793:SF2">
    <property type="entry name" value="INNER MEMBRANE PROTEIN YJIG"/>
    <property type="match status" value="1"/>
</dbReference>
<gene>
    <name evidence="3" type="ORF">Q612_NSC00180G0009</name>
</gene>
<feature type="transmembrane region" description="Helical" evidence="1">
    <location>
        <begin position="34"/>
        <end position="58"/>
    </location>
</feature>
<feature type="transmembrane region" description="Helical" evidence="1">
    <location>
        <begin position="70"/>
        <end position="93"/>
    </location>
</feature>
<dbReference type="Pfam" id="PF07670">
    <property type="entry name" value="Gate"/>
    <property type="match status" value="1"/>
</dbReference>